<dbReference type="STRING" id="1802279.A3B34_03985"/>
<dbReference type="GO" id="GO:0005524">
    <property type="term" value="F:ATP binding"/>
    <property type="evidence" value="ECO:0007669"/>
    <property type="project" value="InterPro"/>
</dbReference>
<dbReference type="GO" id="GO:0005737">
    <property type="term" value="C:cytoplasm"/>
    <property type="evidence" value="ECO:0007669"/>
    <property type="project" value="UniProtKB-SubCell"/>
</dbReference>
<dbReference type="GO" id="GO:0006419">
    <property type="term" value="P:alanyl-tRNA aminoacylation"/>
    <property type="evidence" value="ECO:0007669"/>
    <property type="project" value="InterPro"/>
</dbReference>
<dbReference type="InterPro" id="IPR051335">
    <property type="entry name" value="Alanyl-tRNA_Editing_Enzymes"/>
</dbReference>
<comment type="subcellular location">
    <subcellularLocation>
        <location evidence="2">Cytoplasm</location>
    </subcellularLocation>
</comment>
<dbReference type="Proteomes" id="UP000176510">
    <property type="component" value="Unassembled WGS sequence"/>
</dbReference>
<dbReference type="SUPFAM" id="SSF50447">
    <property type="entry name" value="Translation proteins"/>
    <property type="match status" value="1"/>
</dbReference>
<reference evidence="4 5" key="1">
    <citation type="journal article" date="2016" name="Nat. Commun.">
        <title>Thousands of microbial genomes shed light on interconnected biogeochemical processes in an aquifer system.</title>
        <authorList>
            <person name="Anantharaman K."/>
            <person name="Brown C.T."/>
            <person name="Hug L.A."/>
            <person name="Sharon I."/>
            <person name="Castelle C.J."/>
            <person name="Probst A.J."/>
            <person name="Thomas B.C."/>
            <person name="Singh A."/>
            <person name="Wilkins M.J."/>
            <person name="Karaoz U."/>
            <person name="Brodie E.L."/>
            <person name="Williams K.H."/>
            <person name="Hubbard S.S."/>
            <person name="Banfield J.F."/>
        </authorList>
    </citation>
    <scope>NUCLEOTIDE SEQUENCE [LARGE SCALE GENOMIC DNA]</scope>
</reference>
<dbReference type="SUPFAM" id="SSF55186">
    <property type="entry name" value="ThrRS/AlaRS common domain"/>
    <property type="match status" value="1"/>
</dbReference>
<evidence type="ECO:0000313" key="4">
    <source>
        <dbReference type="EMBL" id="OHA07308.1"/>
    </source>
</evidence>
<dbReference type="EMBL" id="MHQR01000021">
    <property type="protein sequence ID" value="OHA07308.1"/>
    <property type="molecule type" value="Genomic_DNA"/>
</dbReference>
<evidence type="ECO:0000256" key="1">
    <source>
        <dbReference type="ARBA" id="ARBA00001947"/>
    </source>
</evidence>
<dbReference type="Pfam" id="PF07973">
    <property type="entry name" value="tRNA_SAD"/>
    <property type="match status" value="1"/>
</dbReference>
<dbReference type="InterPro" id="IPR009000">
    <property type="entry name" value="Transl_B-barrel_sf"/>
</dbReference>
<dbReference type="GO" id="GO:0004813">
    <property type="term" value="F:alanine-tRNA ligase activity"/>
    <property type="evidence" value="ECO:0007669"/>
    <property type="project" value="InterPro"/>
</dbReference>
<dbReference type="Gene3D" id="3.30.980.10">
    <property type="entry name" value="Threonyl-trna Synthetase, Chain A, domain 2"/>
    <property type="match status" value="1"/>
</dbReference>
<feature type="domain" description="Alanyl-transfer RNA synthetases family profile" evidence="3">
    <location>
        <begin position="1"/>
        <end position="239"/>
    </location>
</feature>
<comment type="cofactor">
    <cofactor evidence="1">
        <name>Zn(2+)</name>
        <dbReference type="ChEBI" id="CHEBI:29105"/>
    </cofactor>
</comment>
<proteinExistence type="predicted"/>
<sequence>MLYLEDFSRLTCEATVQSIARENEKGVVALDATVFYPQGGGQPYDTGMIESPAGKFLVEEVRWTDGIVRHIGHFEHGAFAAGENVSCRVDAQRRMLHSRIHSAGHLVDFAVAQLALGWTPGKGYHFPQGPYVEYGGMLGDADREKLKQDIERIGSEIIRQGKEVSVRFMSKEDMRALCRFVPENIPDNKPGRVVVFGNTFGVPCGGTHVTNLSEIRGFSIRKIKQESPNIRVGYDIAGS</sequence>
<gene>
    <name evidence="4" type="ORF">A3B34_03985</name>
</gene>
<dbReference type="GO" id="GO:0003676">
    <property type="term" value="F:nucleic acid binding"/>
    <property type="evidence" value="ECO:0007669"/>
    <property type="project" value="InterPro"/>
</dbReference>
<name>A0A1G2L6L0_9BACT</name>
<dbReference type="PANTHER" id="PTHR43462">
    <property type="entry name" value="ALANYL-TRNA EDITING PROTEIN"/>
    <property type="match status" value="1"/>
</dbReference>
<evidence type="ECO:0000256" key="2">
    <source>
        <dbReference type="ARBA" id="ARBA00004496"/>
    </source>
</evidence>
<organism evidence="4 5">
    <name type="scientific">Candidatus Sungbacteria bacterium RIFCSPLOWO2_01_FULL_54_21</name>
    <dbReference type="NCBI Taxonomy" id="1802279"/>
    <lineage>
        <taxon>Bacteria</taxon>
        <taxon>Candidatus Sungiibacteriota</taxon>
    </lineage>
</organism>
<dbReference type="Gene3D" id="2.40.30.130">
    <property type="match status" value="1"/>
</dbReference>
<dbReference type="InterPro" id="IPR018163">
    <property type="entry name" value="Thr/Ala-tRNA-synth_IIc_edit"/>
</dbReference>
<dbReference type="InterPro" id="IPR018165">
    <property type="entry name" value="Ala-tRNA-synth_IIc_core"/>
</dbReference>
<dbReference type="Pfam" id="PF01411">
    <property type="entry name" value="tRNA-synt_2c"/>
    <property type="match status" value="1"/>
</dbReference>
<dbReference type="AlphaFoldDB" id="A0A1G2L6L0"/>
<evidence type="ECO:0000259" key="3">
    <source>
        <dbReference type="PROSITE" id="PS50860"/>
    </source>
</evidence>
<accession>A0A1G2L6L0</accession>
<dbReference type="InterPro" id="IPR012947">
    <property type="entry name" value="tRNA_SAD"/>
</dbReference>
<evidence type="ECO:0000313" key="5">
    <source>
        <dbReference type="Proteomes" id="UP000176510"/>
    </source>
</evidence>
<dbReference type="InterPro" id="IPR018164">
    <property type="entry name" value="Ala-tRNA-synth_IIc_N"/>
</dbReference>
<protein>
    <recommendedName>
        <fullName evidence="3">Alanyl-transfer RNA synthetases family profile domain-containing protein</fullName>
    </recommendedName>
</protein>
<comment type="caution">
    <text evidence="4">The sequence shown here is derived from an EMBL/GenBank/DDBJ whole genome shotgun (WGS) entry which is preliminary data.</text>
</comment>
<dbReference type="PROSITE" id="PS50860">
    <property type="entry name" value="AA_TRNA_LIGASE_II_ALA"/>
    <property type="match status" value="1"/>
</dbReference>
<dbReference type="PANTHER" id="PTHR43462:SF2">
    <property type="entry name" value="THREONYL AND ALANYL TRNA SYNTHETASE SECOND ADDITIONAL DOMAIN-CONTAINING PROTEIN"/>
    <property type="match status" value="1"/>
</dbReference>